<evidence type="ECO:0000313" key="2">
    <source>
        <dbReference type="Proteomes" id="UP000001494"/>
    </source>
</evidence>
<reference evidence="1 2" key="1">
    <citation type="journal article" date="2011" name="J. Bacteriol.">
        <title>Genome sequence of the ethanol-producing Zymomonas mobilis subsp. mobilis lectotype strain ATCC 10988.</title>
        <authorList>
            <person name="Pappas K.M."/>
            <person name="Kouvelis V.N."/>
            <person name="Saunders E."/>
            <person name="Brettin T.S."/>
            <person name="Bruce D."/>
            <person name="Detter C."/>
            <person name="Balakireva M."/>
            <person name="Han C.S."/>
            <person name="Savvakis G."/>
            <person name="Kyrpides N.C."/>
            <person name="Typas M.A."/>
        </authorList>
    </citation>
    <scope>NUCLEOTIDE SEQUENCE [LARGE SCALE GENOMIC DNA]</scope>
    <source>
        <strain evidence="2">ATCC 10988 / DSM 424 / CCUG 17860 / LMG 404 / NCIMB 8938 / NRRL B-806 / ZM1</strain>
    </source>
</reference>
<dbReference type="HOGENOM" id="CLU_3124453_0_0_5"/>
<name>A0A0H3G5S1_ZYMMA</name>
<sequence>MADTDNNKEKDVPYHLLLKKVFASFWQRYYFYLSSKIGWNILRHWKFNNV</sequence>
<protein>
    <submittedName>
        <fullName evidence="1">Uncharacterized protein</fullName>
    </submittedName>
</protein>
<proteinExistence type="predicted"/>
<gene>
    <name evidence="1" type="ordered locus">Zmob_0643</name>
</gene>
<dbReference type="EMBL" id="CP002850">
    <property type="protein sequence ID" value="AEH62485.1"/>
    <property type="molecule type" value="Genomic_DNA"/>
</dbReference>
<dbReference type="Proteomes" id="UP000001494">
    <property type="component" value="Chromosome"/>
</dbReference>
<dbReference type="KEGG" id="zmm:Zmob_0643"/>
<evidence type="ECO:0000313" key="1">
    <source>
        <dbReference type="EMBL" id="AEH62485.1"/>
    </source>
</evidence>
<accession>A0A0H3G5S1</accession>
<dbReference type="AlphaFoldDB" id="A0A0H3G5S1"/>
<organism evidence="1 2">
    <name type="scientific">Zymomonas mobilis subsp. mobilis (strain ATCC 10988 / DSM 424 / LMG 404 / NCIMB 8938 / NRRL B-806 / ZM1)</name>
    <dbReference type="NCBI Taxonomy" id="555217"/>
    <lineage>
        <taxon>Bacteria</taxon>
        <taxon>Pseudomonadati</taxon>
        <taxon>Pseudomonadota</taxon>
        <taxon>Alphaproteobacteria</taxon>
        <taxon>Sphingomonadales</taxon>
        <taxon>Zymomonadaceae</taxon>
        <taxon>Zymomonas</taxon>
    </lineage>
</organism>